<organism evidence="2 3">
    <name type="scientific">Trachymyrmex septentrionalis</name>
    <dbReference type="NCBI Taxonomy" id="34720"/>
    <lineage>
        <taxon>Eukaryota</taxon>
        <taxon>Metazoa</taxon>
        <taxon>Ecdysozoa</taxon>
        <taxon>Arthropoda</taxon>
        <taxon>Hexapoda</taxon>
        <taxon>Insecta</taxon>
        <taxon>Pterygota</taxon>
        <taxon>Neoptera</taxon>
        <taxon>Endopterygota</taxon>
        <taxon>Hymenoptera</taxon>
        <taxon>Apocrita</taxon>
        <taxon>Aculeata</taxon>
        <taxon>Formicoidea</taxon>
        <taxon>Formicidae</taxon>
        <taxon>Myrmicinae</taxon>
        <taxon>Trachymyrmex</taxon>
    </lineage>
</organism>
<feature type="region of interest" description="Disordered" evidence="1">
    <location>
        <begin position="383"/>
        <end position="406"/>
    </location>
</feature>
<feature type="compositionally biased region" description="Basic and acidic residues" evidence="1">
    <location>
        <begin position="465"/>
        <end position="476"/>
    </location>
</feature>
<sequence length="1014" mass="113819">NKNVNINISNDQNHHSVKHHRHRQGTTENIMTATGQSILEEIAKEEISMNCASGRKKNQRYSSSFFNTTDHSITVEKEFNDVVGNNSKVKKSSSVHEGEDITLCWIETITIKEDKTIRPPKRLVIREYTISFENSATIPERYLECRRFEGELTANDPDIGKTALFEVIDEDTMVSRIVNFTSVSHMGNVITWEHKKVKCGVGPVVSKNIVELTDSSKIPKKRVEIKVSPKMHQLTATTTEEECTESSTLTESMTEYTTGLPCKNGACETTMIFPSIVSKIDKFTTKEIDTKLQSESTSESIEDRLSTTTKLLPDEIVSKRTTTFPKKPTTIQEKIDCEENPSHPACLTRKYDTSSEELVIEVLTTTEAATIAKTSPISEEIIPEEEVFHPPIGEKSEETTESLSTSKKEEEIIYAVVTEKSTPFAFTKDIFTKSSEAYAFQSTASVDSSLETKITESSSTEEIEEYSKPEEDRDKSFTTLTSEELGKDDYISSSSESMVTSSEVGIEPGVTSAKSPELIEFTKEPTKPEIFDKLSNKPISTKSVTGTVTMESSLTPKEVTSEETKEKTVTEDWLPTTIGGLKTSKGREFISTITTTLPTKVRSTTLSPVTSEISYSCEDSEDCVSLEGCEFGNCEKPKLTKVPPTEESKIIEHLAVTNVVTTMLVPSEDDSKSMAKPITMDTRRSTTTSTPQHKLSLKVKILLEHINENKEKHNLVEVEKHLSLDENPEHHLNPDLLEQLKFLNDSVNMETISALLNCTSLGNLTKNSNFVSEKPDNVDRDNAELEFTNTDFENLSSEQFTSESDDAKIDYSEYQEHVTSRRRRSLDNKMEESERNVTKEENQSTIIILSDIDLSNASESRDINITKDVQLNTTPYKSKEEANNTMYIETNTTNDTNMTNEKNESTVPSRNNMSNDTKMEIVRKTLPGIQKDVVVGLQHIISQLTRNNLTLTNNEAVKTNLLIILANPSDSRVRLRRKRATEEVGHWSNERIKKAPIGGNLRSFTEFTLYKVLS</sequence>
<evidence type="ECO:0000313" key="3">
    <source>
        <dbReference type="Proteomes" id="UP000078541"/>
    </source>
</evidence>
<feature type="region of interest" description="Disordered" evidence="1">
    <location>
        <begin position="449"/>
        <end position="511"/>
    </location>
</feature>
<gene>
    <name evidence="2" type="ORF">ALC56_02818</name>
</gene>
<feature type="compositionally biased region" description="Basic and acidic residues" evidence="1">
    <location>
        <begin position="386"/>
        <end position="398"/>
    </location>
</feature>
<name>A0A195FRC4_9HYME</name>
<reference evidence="2 3" key="1">
    <citation type="submission" date="2016-03" db="EMBL/GenBank/DDBJ databases">
        <title>Trachymyrmex septentrionalis WGS genome.</title>
        <authorList>
            <person name="Nygaard S."/>
            <person name="Hu H."/>
            <person name="Boomsma J."/>
            <person name="Zhang G."/>
        </authorList>
    </citation>
    <scope>NUCLEOTIDE SEQUENCE [LARGE SCALE GENOMIC DNA]</scope>
    <source>
        <strain evidence="2">Tsep2-gDNA-1</strain>
        <tissue evidence="2">Whole body</tissue>
    </source>
</reference>
<dbReference type="EMBL" id="KQ981305">
    <property type="protein sequence ID" value="KYN43013.1"/>
    <property type="molecule type" value="Genomic_DNA"/>
</dbReference>
<feature type="compositionally biased region" description="Low complexity" evidence="1">
    <location>
        <begin position="891"/>
        <end position="900"/>
    </location>
</feature>
<dbReference type="STRING" id="34720.A0A195FRC4"/>
<feature type="compositionally biased region" description="Basic and acidic residues" evidence="1">
    <location>
        <begin position="559"/>
        <end position="568"/>
    </location>
</feature>
<accession>A0A195FRC4</accession>
<feature type="non-terminal residue" evidence="2">
    <location>
        <position position="1"/>
    </location>
</feature>
<evidence type="ECO:0000256" key="1">
    <source>
        <dbReference type="SAM" id="MobiDB-lite"/>
    </source>
</evidence>
<keyword evidence="3" id="KW-1185">Reference proteome</keyword>
<feature type="compositionally biased region" description="Low complexity" evidence="1">
    <location>
        <begin position="492"/>
        <end position="504"/>
    </location>
</feature>
<feature type="compositionally biased region" description="Low complexity" evidence="1">
    <location>
        <begin position="449"/>
        <end position="458"/>
    </location>
</feature>
<feature type="region of interest" description="Disordered" evidence="1">
    <location>
        <begin position="1"/>
        <end position="25"/>
    </location>
</feature>
<dbReference type="AlphaFoldDB" id="A0A195FRC4"/>
<evidence type="ECO:0000313" key="2">
    <source>
        <dbReference type="EMBL" id="KYN43013.1"/>
    </source>
</evidence>
<feature type="compositionally biased region" description="Basic residues" evidence="1">
    <location>
        <begin position="15"/>
        <end position="24"/>
    </location>
</feature>
<proteinExistence type="predicted"/>
<protein>
    <submittedName>
        <fullName evidence="2">Uncharacterized protein</fullName>
    </submittedName>
</protein>
<feature type="region of interest" description="Disordered" evidence="1">
    <location>
        <begin position="891"/>
        <end position="913"/>
    </location>
</feature>
<dbReference type="Proteomes" id="UP000078541">
    <property type="component" value="Unassembled WGS sequence"/>
</dbReference>
<feature type="region of interest" description="Disordered" evidence="1">
    <location>
        <begin position="548"/>
        <end position="568"/>
    </location>
</feature>
<feature type="compositionally biased region" description="Polar residues" evidence="1">
    <location>
        <begin position="1"/>
        <end position="11"/>
    </location>
</feature>